<dbReference type="PANTHER" id="PTHR44051">
    <property type="entry name" value="GLUTATHIONE S-TRANSFERASE-RELATED"/>
    <property type="match status" value="1"/>
</dbReference>
<dbReference type="Gene3D" id="3.40.30.10">
    <property type="entry name" value="Glutaredoxin"/>
    <property type="match status" value="1"/>
</dbReference>
<protein>
    <submittedName>
        <fullName evidence="3">Thiol:disulfide oxidoreductase</fullName>
    </submittedName>
</protein>
<dbReference type="Pfam" id="PF00043">
    <property type="entry name" value="GST_C"/>
    <property type="match status" value="1"/>
</dbReference>
<reference evidence="3 4" key="1">
    <citation type="journal article" date="2019" name="Int. J. Syst. Evol. Microbiol.">
        <title>Limnobaculum parvum gen. nov., sp. nov., isolated from a freshwater lake.</title>
        <authorList>
            <person name="Baek C."/>
            <person name="Shin S.K."/>
            <person name="Yi H."/>
        </authorList>
    </citation>
    <scope>NUCLEOTIDE SEQUENCE [LARGE SCALE GENOMIC DNA]</scope>
    <source>
        <strain evidence="3 4">HYN0051</strain>
    </source>
</reference>
<dbReference type="InterPro" id="IPR004046">
    <property type="entry name" value="GST_C"/>
</dbReference>
<dbReference type="SUPFAM" id="SSF47616">
    <property type="entry name" value="GST C-terminal domain-like"/>
    <property type="match status" value="1"/>
</dbReference>
<accession>A0A2Y9U116</accession>
<sequence length="220" mass="25707">MEGIMIKFYYTPIPDGKKIAIFLEELELSYSIHPFKIGDVNYPQQTRTTLSPEERGPIIIDPKPHTGEAPLTLYGASTILVYLAEKSGHLASDGLRHHYDVLQWLFWLENELMPTLENMEYFSHHSKRIIPSAIEFYHNKTIAVYQLLDQNLTKNMYIAGDSYSIADIALYPLVDDYQKQRIDLQNYPAVNNWYQRISKRQAVIIARRIDTEWRLKSKIE</sequence>
<dbReference type="SUPFAM" id="SSF52833">
    <property type="entry name" value="Thioredoxin-like"/>
    <property type="match status" value="1"/>
</dbReference>
<dbReference type="EMBL" id="CP029185">
    <property type="protein sequence ID" value="AWH89786.1"/>
    <property type="molecule type" value="Genomic_DNA"/>
</dbReference>
<keyword evidence="4" id="KW-1185">Reference proteome</keyword>
<dbReference type="InterPro" id="IPR040079">
    <property type="entry name" value="Glutathione_S-Trfase"/>
</dbReference>
<dbReference type="PROSITE" id="PS50405">
    <property type="entry name" value="GST_CTER"/>
    <property type="match status" value="1"/>
</dbReference>
<gene>
    <name evidence="3" type="ORF">HYN51_15320</name>
</gene>
<dbReference type="InterPro" id="IPR036249">
    <property type="entry name" value="Thioredoxin-like_sf"/>
</dbReference>
<name>A0A2Y9U116_9GAMM</name>
<dbReference type="Gene3D" id="1.20.1050.10">
    <property type="match status" value="1"/>
</dbReference>
<proteinExistence type="predicted"/>
<feature type="domain" description="GST C-terminal" evidence="2">
    <location>
        <begin position="94"/>
        <end position="219"/>
    </location>
</feature>
<dbReference type="PANTHER" id="PTHR44051:SF19">
    <property type="entry name" value="DISULFIDE-BOND OXIDOREDUCTASE YFCG"/>
    <property type="match status" value="1"/>
</dbReference>
<evidence type="ECO:0000259" key="2">
    <source>
        <dbReference type="PROSITE" id="PS50405"/>
    </source>
</evidence>
<dbReference type="SFLD" id="SFLDG00358">
    <property type="entry name" value="Main_(cytGST)"/>
    <property type="match status" value="1"/>
</dbReference>
<evidence type="ECO:0000313" key="3">
    <source>
        <dbReference type="EMBL" id="AWH89786.1"/>
    </source>
</evidence>
<dbReference type="Proteomes" id="UP000244908">
    <property type="component" value="Chromosome"/>
</dbReference>
<evidence type="ECO:0000259" key="1">
    <source>
        <dbReference type="PROSITE" id="PS50404"/>
    </source>
</evidence>
<dbReference type="InterPro" id="IPR010987">
    <property type="entry name" value="Glutathione-S-Trfase_C-like"/>
</dbReference>
<dbReference type="SFLD" id="SFLDG01151">
    <property type="entry name" value="Main.2:_Nu-like"/>
    <property type="match status" value="1"/>
</dbReference>
<dbReference type="AlphaFoldDB" id="A0A2Y9U116"/>
<dbReference type="InterPro" id="IPR004045">
    <property type="entry name" value="Glutathione_S-Trfase_N"/>
</dbReference>
<feature type="domain" description="GST N-terminal" evidence="1">
    <location>
        <begin position="3"/>
        <end position="91"/>
    </location>
</feature>
<dbReference type="InterPro" id="IPR036282">
    <property type="entry name" value="Glutathione-S-Trfase_C_sf"/>
</dbReference>
<dbReference type="PROSITE" id="PS50404">
    <property type="entry name" value="GST_NTER"/>
    <property type="match status" value="1"/>
</dbReference>
<dbReference type="KEGG" id="lpv:HYN51_15320"/>
<organism evidence="3 4">
    <name type="scientific">Limnobaculum parvum</name>
    <dbReference type="NCBI Taxonomy" id="2172103"/>
    <lineage>
        <taxon>Bacteria</taxon>
        <taxon>Pseudomonadati</taxon>
        <taxon>Pseudomonadota</taxon>
        <taxon>Gammaproteobacteria</taxon>
        <taxon>Enterobacterales</taxon>
        <taxon>Budviciaceae</taxon>
        <taxon>Limnobaculum</taxon>
    </lineage>
</organism>
<dbReference type="SFLD" id="SFLDS00019">
    <property type="entry name" value="Glutathione_Transferase_(cytos"/>
    <property type="match status" value="1"/>
</dbReference>
<evidence type="ECO:0000313" key="4">
    <source>
        <dbReference type="Proteomes" id="UP000244908"/>
    </source>
</evidence>